<feature type="compositionally biased region" description="Acidic residues" evidence="1">
    <location>
        <begin position="70"/>
        <end position="81"/>
    </location>
</feature>
<dbReference type="InterPro" id="IPR043129">
    <property type="entry name" value="ATPase_NBD"/>
</dbReference>
<dbReference type="EMBL" id="LAZR01006014">
    <property type="protein sequence ID" value="KKM95386.1"/>
    <property type="molecule type" value="Genomic_DNA"/>
</dbReference>
<comment type="caution">
    <text evidence="2">The sequence shown here is derived from an EMBL/GenBank/DDBJ whole genome shotgun (WGS) entry which is preliminary data.</text>
</comment>
<sequence>MPDPRIRELEEKGIVKTGEDGIRTIDASRLQGSVRSRPQEKVDKRREVGKKRHKKSKAQNRNRPKPPSPEPEEEEEVEEVEIKEPMFQPPADIQKREILKKKEFTMADEDVPKGVGLDVGTSFLIAGRFGNDGKIGFKKMRDCFIELEPKTPINAKFIKKGIEDRKAPYIEKDGSFYVLGEEAFLMANERHITTRRPMHRGVLAPSENEAFPILQELIKRLVGDPKEEGETLIFSVPAKPIDAEFDQLFHQDMLKSFLDSLGFNAQAMNEAEALAYSELLDEGLTGIAMSCGAGMMNVAVLSAGDPIVTFSTSKSGDWVDQQAAIATNMTASIIQQEKEHPDLDLMNPEPGNQIQAAISVYYGNLLVYTLENIAHDLASSPSLPKFRDPVPLIVAGGTSLPRGFIQKFEQALGAINMPIEISEVRHAADPLHAVSNGLTLAASME</sequence>
<dbReference type="AlphaFoldDB" id="A0A0F9M7S7"/>
<feature type="compositionally biased region" description="Basic residues" evidence="1">
    <location>
        <begin position="47"/>
        <end position="64"/>
    </location>
</feature>
<gene>
    <name evidence="2" type="ORF">LCGC14_1188720</name>
</gene>
<proteinExistence type="predicted"/>
<organism evidence="2">
    <name type="scientific">marine sediment metagenome</name>
    <dbReference type="NCBI Taxonomy" id="412755"/>
    <lineage>
        <taxon>unclassified sequences</taxon>
        <taxon>metagenomes</taxon>
        <taxon>ecological metagenomes</taxon>
    </lineage>
</organism>
<reference evidence="2" key="1">
    <citation type="journal article" date="2015" name="Nature">
        <title>Complex archaea that bridge the gap between prokaryotes and eukaryotes.</title>
        <authorList>
            <person name="Spang A."/>
            <person name="Saw J.H."/>
            <person name="Jorgensen S.L."/>
            <person name="Zaremba-Niedzwiedzka K."/>
            <person name="Martijn J."/>
            <person name="Lind A.E."/>
            <person name="van Eijk R."/>
            <person name="Schleper C."/>
            <person name="Guy L."/>
            <person name="Ettema T.J."/>
        </authorList>
    </citation>
    <scope>NUCLEOTIDE SEQUENCE</scope>
</reference>
<accession>A0A0F9M7S7</accession>
<dbReference type="Pfam" id="PF25216">
    <property type="entry name" value="Volactin"/>
    <property type="match status" value="1"/>
</dbReference>
<dbReference type="InterPro" id="IPR057363">
    <property type="entry name" value="Volactin"/>
</dbReference>
<feature type="compositionally biased region" description="Basic and acidic residues" evidence="1">
    <location>
        <begin position="37"/>
        <end position="46"/>
    </location>
</feature>
<protein>
    <recommendedName>
        <fullName evidence="3">SHS2 domain-containing protein</fullName>
    </recommendedName>
</protein>
<evidence type="ECO:0000313" key="2">
    <source>
        <dbReference type="EMBL" id="KKM95386.1"/>
    </source>
</evidence>
<feature type="compositionally biased region" description="Basic and acidic residues" evidence="1">
    <location>
        <begin position="1"/>
        <end position="23"/>
    </location>
</feature>
<evidence type="ECO:0000256" key="1">
    <source>
        <dbReference type="SAM" id="MobiDB-lite"/>
    </source>
</evidence>
<feature type="region of interest" description="Disordered" evidence="1">
    <location>
        <begin position="1"/>
        <end position="90"/>
    </location>
</feature>
<name>A0A0F9M7S7_9ZZZZ</name>
<dbReference type="SUPFAM" id="SSF53067">
    <property type="entry name" value="Actin-like ATPase domain"/>
    <property type="match status" value="1"/>
</dbReference>
<evidence type="ECO:0008006" key="3">
    <source>
        <dbReference type="Google" id="ProtNLM"/>
    </source>
</evidence>